<feature type="transmembrane region" description="Helical" evidence="1">
    <location>
        <begin position="28"/>
        <end position="46"/>
    </location>
</feature>
<dbReference type="PANTHER" id="PTHR37309:SF1">
    <property type="entry name" value="SLR0284 PROTEIN"/>
    <property type="match status" value="1"/>
</dbReference>
<organism evidence="2 3">
    <name type="scientific">Candidatus Nomurabacteria bacterium GW2011_GWF2_40_12</name>
    <dbReference type="NCBI Taxonomy" id="1618776"/>
    <lineage>
        <taxon>Bacteria</taxon>
        <taxon>Candidatus Nomuraibacteriota</taxon>
    </lineage>
</organism>
<sequence length="113" mass="12284">MKTLIHFIVSALAILITAYVLPGVYVDGLFAALVLAVILGVINTFIRPVLVVLTLPLSIVTLGLFVLVINALLVMLASYIVPGFTVAGFWYAFLFGIVLAIVSYVLQIFEREN</sequence>
<dbReference type="PANTHER" id="PTHR37309">
    <property type="entry name" value="SLR0284 PROTEIN"/>
    <property type="match status" value="1"/>
</dbReference>
<evidence type="ECO:0008006" key="4">
    <source>
        <dbReference type="Google" id="ProtNLM"/>
    </source>
</evidence>
<dbReference type="Proteomes" id="UP000034301">
    <property type="component" value="Unassembled WGS sequence"/>
</dbReference>
<dbReference type="EMBL" id="LBYC01000001">
    <property type="protein sequence ID" value="KKR43885.1"/>
    <property type="molecule type" value="Genomic_DNA"/>
</dbReference>
<keyword evidence="1" id="KW-0472">Membrane</keyword>
<dbReference type="Pfam" id="PF04020">
    <property type="entry name" value="Phage_holin_4_2"/>
    <property type="match status" value="1"/>
</dbReference>
<dbReference type="AlphaFoldDB" id="A0A0G0T9Y2"/>
<accession>A0A0G0T9Y2</accession>
<evidence type="ECO:0000313" key="3">
    <source>
        <dbReference type="Proteomes" id="UP000034301"/>
    </source>
</evidence>
<keyword evidence="1" id="KW-0812">Transmembrane</keyword>
<comment type="caution">
    <text evidence="2">The sequence shown here is derived from an EMBL/GenBank/DDBJ whole genome shotgun (WGS) entry which is preliminary data.</text>
</comment>
<keyword evidence="1" id="KW-1133">Transmembrane helix</keyword>
<evidence type="ECO:0000256" key="1">
    <source>
        <dbReference type="SAM" id="Phobius"/>
    </source>
</evidence>
<feature type="transmembrane region" description="Helical" evidence="1">
    <location>
        <begin position="53"/>
        <end position="81"/>
    </location>
</feature>
<feature type="transmembrane region" description="Helical" evidence="1">
    <location>
        <begin position="87"/>
        <end position="109"/>
    </location>
</feature>
<dbReference type="InterPro" id="IPR007165">
    <property type="entry name" value="Phage_holin_4_2"/>
</dbReference>
<protein>
    <recommendedName>
        <fullName evidence="4">Phage holin family protein</fullName>
    </recommendedName>
</protein>
<proteinExistence type="predicted"/>
<gene>
    <name evidence="2" type="ORF">UT78_C0001G0071</name>
</gene>
<evidence type="ECO:0000313" key="2">
    <source>
        <dbReference type="EMBL" id="KKR43885.1"/>
    </source>
</evidence>
<reference evidence="2 3" key="1">
    <citation type="journal article" date="2015" name="Nature">
        <title>rRNA introns, odd ribosomes, and small enigmatic genomes across a large radiation of phyla.</title>
        <authorList>
            <person name="Brown C.T."/>
            <person name="Hug L.A."/>
            <person name="Thomas B.C."/>
            <person name="Sharon I."/>
            <person name="Castelle C.J."/>
            <person name="Singh A."/>
            <person name="Wilkins M.J."/>
            <person name="Williams K.H."/>
            <person name="Banfield J.F."/>
        </authorList>
    </citation>
    <scope>NUCLEOTIDE SEQUENCE [LARGE SCALE GENOMIC DNA]</scope>
</reference>
<name>A0A0G0T9Y2_9BACT</name>